<sequence>MTHKDEQTIIKKTLPKTFSSPTSAVSSEETRILTEYMNQASLFNISKHDESRRKPLVLKMFFKMKRNQQVVVILKNEEDVPIEAKVTAIGRDFVMLTNLQNRIWIPYTAIDSANIPYGTPTYSNSHQHFLYDNDLKNKLVTQFGKTVARKDTLIQQFFEETLRTNLHSWSGTWVKVRVNDTYHIGKILEAKKDLLHIRSFSDHHYIKFTEIHYVSTIRMFQLARKFTDMFRRMYK</sequence>
<organism evidence="1 2">
    <name type="scientific">Halalkalibacter suaedae</name>
    <dbReference type="NCBI Taxonomy" id="2822140"/>
    <lineage>
        <taxon>Bacteria</taxon>
        <taxon>Bacillati</taxon>
        <taxon>Bacillota</taxon>
        <taxon>Bacilli</taxon>
        <taxon>Bacillales</taxon>
        <taxon>Bacillaceae</taxon>
        <taxon>Halalkalibacter</taxon>
    </lineage>
</organism>
<keyword evidence="2" id="KW-1185">Reference proteome</keyword>
<dbReference type="EMBL" id="JAGKSQ010000005">
    <property type="protein sequence ID" value="MBP3952267.1"/>
    <property type="molecule type" value="Genomic_DNA"/>
</dbReference>
<dbReference type="RefSeq" id="WP_210597954.1">
    <property type="nucleotide sequence ID" value="NZ_JAGKSQ010000005.1"/>
</dbReference>
<comment type="caution">
    <text evidence="1">The sequence shown here is derived from an EMBL/GenBank/DDBJ whole genome shotgun (WGS) entry which is preliminary data.</text>
</comment>
<evidence type="ECO:0000313" key="2">
    <source>
        <dbReference type="Proteomes" id="UP000678228"/>
    </source>
</evidence>
<name>A0A940WX88_9BACI</name>
<protein>
    <submittedName>
        <fullName evidence="1">Uncharacterized protein</fullName>
    </submittedName>
</protein>
<reference evidence="1" key="1">
    <citation type="submission" date="2021-03" db="EMBL/GenBank/DDBJ databases">
        <title>Bacillus suaedae sp. nov., isolated from Suaeda aralocaspica.</title>
        <authorList>
            <person name="Lei R.F.R."/>
        </authorList>
    </citation>
    <scope>NUCLEOTIDE SEQUENCE</scope>
    <source>
        <strain evidence="1">YZJH907-2</strain>
    </source>
</reference>
<accession>A0A940WX88</accession>
<dbReference type="AlphaFoldDB" id="A0A940WX88"/>
<proteinExistence type="predicted"/>
<dbReference type="Proteomes" id="UP000678228">
    <property type="component" value="Unassembled WGS sequence"/>
</dbReference>
<evidence type="ECO:0000313" key="1">
    <source>
        <dbReference type="EMBL" id="MBP3952267.1"/>
    </source>
</evidence>
<gene>
    <name evidence="1" type="ORF">J7W16_14080</name>
</gene>